<keyword evidence="2" id="KW-1133">Transmembrane helix</keyword>
<comment type="caution">
    <text evidence="4">The sequence shown here is derived from an EMBL/GenBank/DDBJ whole genome shotgun (WGS) entry which is preliminary data.</text>
</comment>
<keyword evidence="2" id="KW-0812">Transmembrane</keyword>
<keyword evidence="2" id="KW-0472">Membrane</keyword>
<dbReference type="SUPFAM" id="SSF56219">
    <property type="entry name" value="DNase I-like"/>
    <property type="match status" value="1"/>
</dbReference>
<accession>A0ABN1TKH1</accession>
<gene>
    <name evidence="4" type="ORF">GCM10009663_36930</name>
</gene>
<evidence type="ECO:0000313" key="4">
    <source>
        <dbReference type="EMBL" id="GAA1089784.1"/>
    </source>
</evidence>
<dbReference type="Proteomes" id="UP001499987">
    <property type="component" value="Unassembled WGS sequence"/>
</dbReference>
<feature type="transmembrane region" description="Helical" evidence="2">
    <location>
        <begin position="115"/>
        <end position="133"/>
    </location>
</feature>
<dbReference type="Pfam" id="PF03372">
    <property type="entry name" value="Exo_endo_phos"/>
    <property type="match status" value="1"/>
</dbReference>
<evidence type="ECO:0000256" key="2">
    <source>
        <dbReference type="SAM" id="Phobius"/>
    </source>
</evidence>
<proteinExistence type="predicted"/>
<keyword evidence="4" id="KW-0255">Endonuclease</keyword>
<dbReference type="Gene3D" id="3.60.10.10">
    <property type="entry name" value="Endonuclease/exonuclease/phosphatase"/>
    <property type="match status" value="1"/>
</dbReference>
<organism evidence="4 5">
    <name type="scientific">Kitasatospora arboriphila</name>
    <dbReference type="NCBI Taxonomy" id="258052"/>
    <lineage>
        <taxon>Bacteria</taxon>
        <taxon>Bacillati</taxon>
        <taxon>Actinomycetota</taxon>
        <taxon>Actinomycetes</taxon>
        <taxon>Kitasatosporales</taxon>
        <taxon>Streptomycetaceae</taxon>
        <taxon>Kitasatospora</taxon>
    </lineage>
</organism>
<name>A0ABN1TKH1_9ACTN</name>
<dbReference type="GO" id="GO:0004519">
    <property type="term" value="F:endonuclease activity"/>
    <property type="evidence" value="ECO:0007669"/>
    <property type="project" value="UniProtKB-KW"/>
</dbReference>
<keyword evidence="4" id="KW-0378">Hydrolase</keyword>
<dbReference type="EMBL" id="BAAALD010000033">
    <property type="protein sequence ID" value="GAA1089784.1"/>
    <property type="molecule type" value="Genomic_DNA"/>
</dbReference>
<feature type="region of interest" description="Disordered" evidence="1">
    <location>
        <begin position="1"/>
        <end position="20"/>
    </location>
</feature>
<feature type="transmembrane region" description="Helical" evidence="2">
    <location>
        <begin position="54"/>
        <end position="76"/>
    </location>
</feature>
<keyword evidence="5" id="KW-1185">Reference proteome</keyword>
<protein>
    <submittedName>
        <fullName evidence="4">Endonuclease/exonuclease/phosphatase family protein</fullName>
    </submittedName>
</protein>
<evidence type="ECO:0000256" key="1">
    <source>
        <dbReference type="SAM" id="MobiDB-lite"/>
    </source>
</evidence>
<evidence type="ECO:0000313" key="5">
    <source>
        <dbReference type="Proteomes" id="UP001499987"/>
    </source>
</evidence>
<dbReference type="InterPro" id="IPR036691">
    <property type="entry name" value="Endo/exonu/phosph_ase_sf"/>
</dbReference>
<evidence type="ECO:0000259" key="3">
    <source>
        <dbReference type="Pfam" id="PF03372"/>
    </source>
</evidence>
<sequence>MITAEAVPGGATSVERRPVRGRGRRECRMVGVVTEVEAPAAPPVAPGWLRALRLAVLACCALVLLVPAALIVVRLGGLDDGTDLSLPVAGVPYVAVLSVLVLFTTALLRSRALTAVALALTAVQLFWLVPRFVGDGGGVPTSAPRLRLATSNAYLGQVDPAALVRLAREERVDVLAVEESNPGLANALERAGMAGVLPYKVAGRYSDTALYSRLPLSAARVADAPFSDEPTSAEVAVEGRTVRVVAVHTYYPLGDSRKWAAGFDALRSDVAGRARNAVLLGDFNATLDHTPMRRLLDTGLTDTHAELGRGFDGTWPADRPVLPPVLQLDHVLHGDGLKAVTVAERTLPGTDHRAVVAELAVTG</sequence>
<keyword evidence="4" id="KW-0540">Nuclease</keyword>
<dbReference type="InterPro" id="IPR005135">
    <property type="entry name" value="Endo/exonuclease/phosphatase"/>
</dbReference>
<feature type="domain" description="Endonuclease/exonuclease/phosphatase" evidence="3">
    <location>
        <begin position="149"/>
        <end position="352"/>
    </location>
</feature>
<feature type="transmembrane region" description="Helical" evidence="2">
    <location>
        <begin position="88"/>
        <end position="108"/>
    </location>
</feature>
<reference evidence="4 5" key="1">
    <citation type="journal article" date="2019" name="Int. J. Syst. Evol. Microbiol.">
        <title>The Global Catalogue of Microorganisms (GCM) 10K type strain sequencing project: providing services to taxonomists for standard genome sequencing and annotation.</title>
        <authorList>
            <consortium name="The Broad Institute Genomics Platform"/>
            <consortium name="The Broad Institute Genome Sequencing Center for Infectious Disease"/>
            <person name="Wu L."/>
            <person name="Ma J."/>
        </authorList>
    </citation>
    <scope>NUCLEOTIDE SEQUENCE [LARGE SCALE GENOMIC DNA]</scope>
    <source>
        <strain evidence="4 5">JCM 13002</strain>
    </source>
</reference>